<evidence type="ECO:0000256" key="2">
    <source>
        <dbReference type="ARBA" id="ARBA00022801"/>
    </source>
</evidence>
<proteinExistence type="predicted"/>
<dbReference type="PANTHER" id="PTHR12159:SF9">
    <property type="entry name" value="G_T MISMATCH-SPECIFIC THYMINE DNA GLYCOSYLASE"/>
    <property type="match status" value="1"/>
</dbReference>
<organism evidence="6 7">
    <name type="scientific">Imshaugia aleurites</name>
    <dbReference type="NCBI Taxonomy" id="172621"/>
    <lineage>
        <taxon>Eukaryota</taxon>
        <taxon>Fungi</taxon>
        <taxon>Dikarya</taxon>
        <taxon>Ascomycota</taxon>
        <taxon>Pezizomycotina</taxon>
        <taxon>Lecanoromycetes</taxon>
        <taxon>OSLEUM clade</taxon>
        <taxon>Lecanoromycetidae</taxon>
        <taxon>Lecanorales</taxon>
        <taxon>Lecanorineae</taxon>
        <taxon>Parmeliaceae</taxon>
        <taxon>Imshaugia</taxon>
    </lineage>
</organism>
<keyword evidence="2" id="KW-0378">Hydrolase</keyword>
<dbReference type="CDD" id="cd10028">
    <property type="entry name" value="UDG-F2_TDG_MUG"/>
    <property type="match status" value="1"/>
</dbReference>
<comment type="caution">
    <text evidence="6">The sequence shown here is derived from an EMBL/GenBank/DDBJ whole genome shotgun (WGS) entry which is preliminary data.</text>
</comment>
<keyword evidence="1" id="KW-0227">DNA damage</keyword>
<dbReference type="EMBL" id="CAJPDT010000025">
    <property type="protein sequence ID" value="CAF9920485.1"/>
    <property type="molecule type" value="Genomic_DNA"/>
</dbReference>
<evidence type="ECO:0000256" key="4">
    <source>
        <dbReference type="SAM" id="MobiDB-lite"/>
    </source>
</evidence>
<protein>
    <recommendedName>
        <fullName evidence="5">Uracil-DNA glycosylase-like domain-containing protein</fullName>
    </recommendedName>
</protein>
<gene>
    <name evidence="6" type="ORF">IMSHALPRED_004922</name>
</gene>
<dbReference type="Gene3D" id="3.40.470.10">
    <property type="entry name" value="Uracil-DNA glycosylase-like domain"/>
    <property type="match status" value="1"/>
</dbReference>
<evidence type="ECO:0000313" key="7">
    <source>
        <dbReference type="Proteomes" id="UP000664534"/>
    </source>
</evidence>
<dbReference type="GO" id="GO:0004844">
    <property type="term" value="F:uracil DNA N-glycosylase activity"/>
    <property type="evidence" value="ECO:0007669"/>
    <property type="project" value="TreeGrafter"/>
</dbReference>
<dbReference type="InterPro" id="IPR036895">
    <property type="entry name" value="Uracil-DNA_glycosylase-like_sf"/>
</dbReference>
<dbReference type="PANTHER" id="PTHR12159">
    <property type="entry name" value="G/T AND G/U MISMATCH-SPECIFIC DNA GLYCOSYLASE"/>
    <property type="match status" value="1"/>
</dbReference>
<accession>A0A8H3IGZ8</accession>
<dbReference type="FunFam" id="3.40.470.10:FF:000010">
    <property type="entry name" value="G/U mismatch-specific DNA glycosylase"/>
    <property type="match status" value="1"/>
</dbReference>
<evidence type="ECO:0000259" key="5">
    <source>
        <dbReference type="Pfam" id="PF03167"/>
    </source>
</evidence>
<keyword evidence="3" id="KW-0234">DNA repair</keyword>
<feature type="domain" description="Uracil-DNA glycosylase-like" evidence="5">
    <location>
        <begin position="121"/>
        <end position="296"/>
    </location>
</feature>
<evidence type="ECO:0000256" key="1">
    <source>
        <dbReference type="ARBA" id="ARBA00022763"/>
    </source>
</evidence>
<dbReference type="SUPFAM" id="SSF52141">
    <property type="entry name" value="Uracil-DNA glycosylase-like"/>
    <property type="match status" value="1"/>
</dbReference>
<keyword evidence="7" id="KW-1185">Reference proteome</keyword>
<dbReference type="Proteomes" id="UP000664534">
    <property type="component" value="Unassembled WGS sequence"/>
</dbReference>
<dbReference type="GO" id="GO:0006285">
    <property type="term" value="P:base-excision repair, AP site formation"/>
    <property type="evidence" value="ECO:0007669"/>
    <property type="project" value="InterPro"/>
</dbReference>
<reference evidence="6" key="1">
    <citation type="submission" date="2021-03" db="EMBL/GenBank/DDBJ databases">
        <authorList>
            <person name="Tagirdzhanova G."/>
        </authorList>
    </citation>
    <scope>NUCLEOTIDE SEQUENCE</scope>
</reference>
<dbReference type="InterPro" id="IPR015637">
    <property type="entry name" value="MUG/TDG"/>
</dbReference>
<dbReference type="Pfam" id="PF03167">
    <property type="entry name" value="UDG"/>
    <property type="match status" value="1"/>
</dbReference>
<dbReference type="OrthoDB" id="565731at2759"/>
<dbReference type="GO" id="GO:0008263">
    <property type="term" value="F:pyrimidine-specific mismatch base pair DNA N-glycosylase activity"/>
    <property type="evidence" value="ECO:0007669"/>
    <property type="project" value="TreeGrafter"/>
</dbReference>
<evidence type="ECO:0000313" key="6">
    <source>
        <dbReference type="EMBL" id="CAF9920485.1"/>
    </source>
</evidence>
<feature type="compositionally biased region" description="Basic and acidic residues" evidence="4">
    <location>
        <begin position="1"/>
        <end position="10"/>
    </location>
</feature>
<dbReference type="AlphaFoldDB" id="A0A8H3IGZ8"/>
<sequence>MMRSREKAIEAEQNPPPSFKGALERYTFAETPSPNRRVTRWLNSTQLSPTPAVASSSILSTQAVSSRTRQPSSRATSLKRKATEPASASPSPSRKKKRPSSSYAPPSKYAHLTNHLTDSLAPNLICIFIGVNPGIRTATTGHAYSHPSNLFWKLAHSSGCTPRLCRPEEDQDLPHLYALGHTNIVSRPTKDAAELSKSEMDEGVAILEEKIRKWRPESVAIVGKSIWESIWRVRHKEKCGKDDFRYGWQHDSERMGVVEAKDGEGWPGARVFVATTTSGLAAGMRPHEKEEVWRGLGEWVRQRRIEKGIPDEGGMKTEVIGDEGMEDVKQELVEEAMET</sequence>
<feature type="compositionally biased region" description="Polar residues" evidence="4">
    <location>
        <begin position="30"/>
        <end position="76"/>
    </location>
</feature>
<feature type="region of interest" description="Disordered" evidence="4">
    <location>
        <begin position="1"/>
        <end position="107"/>
    </location>
</feature>
<evidence type="ECO:0000256" key="3">
    <source>
        <dbReference type="ARBA" id="ARBA00023204"/>
    </source>
</evidence>
<name>A0A8H3IGZ8_9LECA</name>
<dbReference type="InterPro" id="IPR005122">
    <property type="entry name" value="Uracil-DNA_glycosylase-like"/>
</dbReference>